<organism evidence="1 2">
    <name type="scientific">Mycena albidolilacea</name>
    <dbReference type="NCBI Taxonomy" id="1033008"/>
    <lineage>
        <taxon>Eukaryota</taxon>
        <taxon>Fungi</taxon>
        <taxon>Dikarya</taxon>
        <taxon>Basidiomycota</taxon>
        <taxon>Agaricomycotina</taxon>
        <taxon>Agaricomycetes</taxon>
        <taxon>Agaricomycetidae</taxon>
        <taxon>Agaricales</taxon>
        <taxon>Marasmiineae</taxon>
        <taxon>Mycenaceae</taxon>
        <taxon>Mycena</taxon>
    </lineage>
</organism>
<evidence type="ECO:0000313" key="2">
    <source>
        <dbReference type="Proteomes" id="UP001218218"/>
    </source>
</evidence>
<dbReference type="EMBL" id="JARIHO010000035">
    <property type="protein sequence ID" value="KAJ7331338.1"/>
    <property type="molecule type" value="Genomic_DNA"/>
</dbReference>
<comment type="caution">
    <text evidence="1">The sequence shown here is derived from an EMBL/GenBank/DDBJ whole genome shotgun (WGS) entry which is preliminary data.</text>
</comment>
<sequence length="198" mass="22142">MITVPSSSSASPISLARVRKKWRTARFGNTETPATYKDAGQHSKVLVGFCMLPNGKMADTQMWRIPLGPDHSQVRNSTLPPNFDLHRYITHVNRGVTHFHASFWALPRDISDSDLESADPPPEYDSYLFDHHLAISGLIGQGVIGIMDEHRIEHRSSKLASPDTSAFALQVKRTPREPLQTGSCWWIPAGLSRCSRKI</sequence>
<keyword evidence="2" id="KW-1185">Reference proteome</keyword>
<accession>A0AAD6ZPA7</accession>
<name>A0AAD6ZPA7_9AGAR</name>
<gene>
    <name evidence="1" type="ORF">DFH08DRAFT_307595</name>
</gene>
<protein>
    <submittedName>
        <fullName evidence="1">Uncharacterized protein</fullName>
    </submittedName>
</protein>
<proteinExistence type="predicted"/>
<dbReference type="Proteomes" id="UP001218218">
    <property type="component" value="Unassembled WGS sequence"/>
</dbReference>
<evidence type="ECO:0000313" key="1">
    <source>
        <dbReference type="EMBL" id="KAJ7331338.1"/>
    </source>
</evidence>
<dbReference type="AlphaFoldDB" id="A0AAD6ZPA7"/>
<reference evidence="1" key="1">
    <citation type="submission" date="2023-03" db="EMBL/GenBank/DDBJ databases">
        <title>Massive genome expansion in bonnet fungi (Mycena s.s.) driven by repeated elements and novel gene families across ecological guilds.</title>
        <authorList>
            <consortium name="Lawrence Berkeley National Laboratory"/>
            <person name="Harder C.B."/>
            <person name="Miyauchi S."/>
            <person name="Viragh M."/>
            <person name="Kuo A."/>
            <person name="Thoen E."/>
            <person name="Andreopoulos B."/>
            <person name="Lu D."/>
            <person name="Skrede I."/>
            <person name="Drula E."/>
            <person name="Henrissat B."/>
            <person name="Morin E."/>
            <person name="Kohler A."/>
            <person name="Barry K."/>
            <person name="LaButti K."/>
            <person name="Morin E."/>
            <person name="Salamov A."/>
            <person name="Lipzen A."/>
            <person name="Mereny Z."/>
            <person name="Hegedus B."/>
            <person name="Baldrian P."/>
            <person name="Stursova M."/>
            <person name="Weitz H."/>
            <person name="Taylor A."/>
            <person name="Grigoriev I.V."/>
            <person name="Nagy L.G."/>
            <person name="Martin F."/>
            <person name="Kauserud H."/>
        </authorList>
    </citation>
    <scope>NUCLEOTIDE SEQUENCE</scope>
    <source>
        <strain evidence="1">CBHHK002</strain>
    </source>
</reference>